<dbReference type="Proteomes" id="UP001595906">
    <property type="component" value="Unassembled WGS sequence"/>
</dbReference>
<keyword evidence="4" id="KW-1185">Reference proteome</keyword>
<sequence>MKSYKFSVIVSVLLLVLYILAQIYKPKPLDWTVTLSQKDKNPFGAYIVYHQLQQLFPKATVTISRDPLYNKLYDESFEKTAYFAISPELGTDTLDIAAACQFVEDGNYLFISANELSKKLRDTLGISMTDLYTFNSKNSSAINFVSPSIKAAKNYTSSKAIVNNYFDSIKRPDSTVVLGTNDKGKANFIKVNCGKGAFFVHATPLVFSNYFIAKDGNAAYTATALSFVPASVTTVIWDEYYKLGRAGATTPLRVFLENEYLRWALWLAIVAMLLYVLFNIKRKQRIIPIITPLQNATLDFVKTIAGIYFHQKDNKAIAHKKLQHWLDFVRQRFQISTSSLNDDFVQLLVKKSGVGTGHIENLIHYVSVVETNTVSDKMLLEISNSIDHFYREAKAS</sequence>
<accession>A0ABV8PZ72</accession>
<feature type="transmembrane region" description="Helical" evidence="1">
    <location>
        <begin position="260"/>
        <end position="278"/>
    </location>
</feature>
<organism evidence="3 4">
    <name type="scientific">Parasediminibacterium paludis</name>
    <dbReference type="NCBI Taxonomy" id="908966"/>
    <lineage>
        <taxon>Bacteria</taxon>
        <taxon>Pseudomonadati</taxon>
        <taxon>Bacteroidota</taxon>
        <taxon>Chitinophagia</taxon>
        <taxon>Chitinophagales</taxon>
        <taxon>Chitinophagaceae</taxon>
        <taxon>Parasediminibacterium</taxon>
    </lineage>
</organism>
<evidence type="ECO:0000259" key="2">
    <source>
        <dbReference type="Pfam" id="PF14258"/>
    </source>
</evidence>
<dbReference type="InterPro" id="IPR025646">
    <property type="entry name" value="DUF4350"/>
</dbReference>
<dbReference type="RefSeq" id="WP_379014463.1">
    <property type="nucleotide sequence ID" value="NZ_JBHSDC010000022.1"/>
</dbReference>
<dbReference type="EMBL" id="JBHSDC010000022">
    <property type="protein sequence ID" value="MFC4232560.1"/>
    <property type="molecule type" value="Genomic_DNA"/>
</dbReference>
<feature type="domain" description="DUF4350" evidence="2">
    <location>
        <begin position="39"/>
        <end position="222"/>
    </location>
</feature>
<keyword evidence="1" id="KW-1133">Transmembrane helix</keyword>
<comment type="caution">
    <text evidence="3">The sequence shown here is derived from an EMBL/GenBank/DDBJ whole genome shotgun (WGS) entry which is preliminary data.</text>
</comment>
<name>A0ABV8PZ72_9BACT</name>
<reference evidence="4" key="1">
    <citation type="journal article" date="2019" name="Int. J. Syst. Evol. Microbiol.">
        <title>The Global Catalogue of Microorganisms (GCM) 10K type strain sequencing project: providing services to taxonomists for standard genome sequencing and annotation.</title>
        <authorList>
            <consortium name="The Broad Institute Genomics Platform"/>
            <consortium name="The Broad Institute Genome Sequencing Center for Infectious Disease"/>
            <person name="Wu L."/>
            <person name="Ma J."/>
        </authorList>
    </citation>
    <scope>NUCLEOTIDE SEQUENCE [LARGE SCALE GENOMIC DNA]</scope>
    <source>
        <strain evidence="4">CECT 8010</strain>
    </source>
</reference>
<keyword evidence="1" id="KW-0472">Membrane</keyword>
<protein>
    <submittedName>
        <fullName evidence="3">DUF4350 domain-containing protein</fullName>
    </submittedName>
</protein>
<evidence type="ECO:0000313" key="3">
    <source>
        <dbReference type="EMBL" id="MFC4232560.1"/>
    </source>
</evidence>
<gene>
    <name evidence="3" type="ORF">ACFOW1_11695</name>
</gene>
<proteinExistence type="predicted"/>
<evidence type="ECO:0000313" key="4">
    <source>
        <dbReference type="Proteomes" id="UP001595906"/>
    </source>
</evidence>
<dbReference type="Pfam" id="PF14258">
    <property type="entry name" value="DUF4350"/>
    <property type="match status" value="1"/>
</dbReference>
<keyword evidence="1" id="KW-0812">Transmembrane</keyword>
<evidence type="ECO:0000256" key="1">
    <source>
        <dbReference type="SAM" id="Phobius"/>
    </source>
</evidence>